<dbReference type="Proteomes" id="UP000601435">
    <property type="component" value="Unassembled WGS sequence"/>
</dbReference>
<dbReference type="GO" id="GO:0005634">
    <property type="term" value="C:nucleus"/>
    <property type="evidence" value="ECO:0007669"/>
    <property type="project" value="UniProtKB-SubCell"/>
</dbReference>
<feature type="domain" description="RanBP2-type" evidence="10">
    <location>
        <begin position="300"/>
        <end position="329"/>
    </location>
</feature>
<reference evidence="11" key="1">
    <citation type="submission" date="2021-02" db="EMBL/GenBank/DDBJ databases">
        <authorList>
            <person name="Dougan E. K."/>
            <person name="Rhodes N."/>
            <person name="Thang M."/>
            <person name="Chan C."/>
        </authorList>
    </citation>
    <scope>NUCLEOTIDE SEQUENCE</scope>
</reference>
<keyword evidence="3 7" id="KW-0863">Zinc-finger</keyword>
<proteinExistence type="predicted"/>
<dbReference type="InterPro" id="IPR001876">
    <property type="entry name" value="Znf_RanBP2"/>
</dbReference>
<feature type="region of interest" description="Disordered" evidence="9">
    <location>
        <begin position="326"/>
        <end position="349"/>
    </location>
</feature>
<keyword evidence="4" id="KW-0862">Zinc</keyword>
<evidence type="ECO:0000259" key="10">
    <source>
        <dbReference type="PROSITE" id="PS50199"/>
    </source>
</evidence>
<protein>
    <submittedName>
        <fullName evidence="11">ZRANB2 protein</fullName>
    </submittedName>
</protein>
<dbReference type="SMART" id="SM00547">
    <property type="entry name" value="ZnF_RBZ"/>
    <property type="match status" value="5"/>
</dbReference>
<dbReference type="SUPFAM" id="SSF90209">
    <property type="entry name" value="Ran binding protein zinc finger-like"/>
    <property type="match status" value="5"/>
</dbReference>
<dbReference type="AlphaFoldDB" id="A0A813A969"/>
<dbReference type="EMBL" id="CAJNJA010055475">
    <property type="protein sequence ID" value="CAE7855644.1"/>
    <property type="molecule type" value="Genomic_DNA"/>
</dbReference>
<evidence type="ECO:0000256" key="4">
    <source>
        <dbReference type="ARBA" id="ARBA00022833"/>
    </source>
</evidence>
<evidence type="ECO:0000313" key="11">
    <source>
        <dbReference type="EMBL" id="CAE7855644.1"/>
    </source>
</evidence>
<evidence type="ECO:0000313" key="12">
    <source>
        <dbReference type="Proteomes" id="UP000601435"/>
    </source>
</evidence>
<feature type="domain" description="RanBP2-type" evidence="10">
    <location>
        <begin position="8"/>
        <end position="37"/>
    </location>
</feature>
<name>A0A813A969_9DINO</name>
<evidence type="ECO:0000256" key="2">
    <source>
        <dbReference type="ARBA" id="ARBA00022723"/>
    </source>
</evidence>
<gene>
    <name evidence="11" type="primary">ZRANB2</name>
    <name evidence="11" type="ORF">SNEC2469_LOCUS26842</name>
</gene>
<sequence length="922" mass="98336">MPAPVAGVNGNWLCQACNNVNFASRESCNRCGAPRADRAAPQYPAGAGKGGSGKKGPPVVGVDGNWQCPACNNVNFGSRDVCNRCGFPKAEMFLGLGTTAAPKSAARPAAPVPALGQSDWAQPRKGAPIPGVDGNWKCINCGNVNFGFRDTCNRCGTARMEQAPTENWASRKRSWDYAEGKGQASKGHHPNNWEPMGYHPGDWEAVPAGKGYHPGDWDAPAGKGYHPGDWEAVPAKGGQKGDWGAPAGKGYHPGDWEAPAGKGYHPGDWDAPPGKGYHPGDWEAVPAKGGQKGGPPVVGVDGNWRCPACNNVNFGHRTACNRCGAAKPDQGPSPGKGGKSQKGKAPVAGENGNWKCPHCGNVNFATRDNCNRCGMPKPKIEESDDMDAVSGLHADKCLEEPFDAAESEAGWVRDAFLLSALGPQGSVIERALWGNWVLVTLAWYACAVFTAAAMKRSAHRDMLSVFANLVIGWPLVTPFALCCGESPGRRLGEHWRRVLIIAILAGLEKNLTNSSLSHIGGALKTALHGLNVVFTLVVSAFAGADDRAKFCILGCQWRGNVMLSLSICLVTLSVREIKVRGELRWENKQDTWYPKGFTGRWLCVAAGGDCLIDYANGACDAERELPLSSLCSLAMAMQQFIETTGQETMGVQTHSVSFSTFLLCACTGPTFSVVAVVALPEEVPAELSTAELRFKATEIHAALRSKAELKEQLERLAGATAQEREEKAGNYTLSSCLDAGKEVDTSLPPEAASAAREIFARALGQRAAEPLAAFLAELPENERQEVKKLCLFDARLEILCILGDEGPKPDEVKEEKQATEEAALLLKAGEAVSESQERVTSVWAWASESAEIAVLCPQAWPLFLGALLTKRLPGPSSDATGLVTRISAEHLKHVPGLQGRLEAMATRFQDPLGFNPPAKPVS</sequence>
<organism evidence="11 12">
    <name type="scientific">Symbiodinium necroappetens</name>
    <dbReference type="NCBI Taxonomy" id="1628268"/>
    <lineage>
        <taxon>Eukaryota</taxon>
        <taxon>Sar</taxon>
        <taxon>Alveolata</taxon>
        <taxon>Dinophyceae</taxon>
        <taxon>Suessiales</taxon>
        <taxon>Symbiodiniaceae</taxon>
        <taxon>Symbiodinium</taxon>
    </lineage>
</organism>
<evidence type="ECO:0000256" key="5">
    <source>
        <dbReference type="ARBA" id="ARBA00022884"/>
    </source>
</evidence>
<keyword evidence="12" id="KW-1185">Reference proteome</keyword>
<evidence type="ECO:0000256" key="9">
    <source>
        <dbReference type="SAM" id="MobiDB-lite"/>
    </source>
</evidence>
<dbReference type="GO" id="GO:0003723">
    <property type="term" value="F:RNA binding"/>
    <property type="evidence" value="ECO:0007669"/>
    <property type="project" value="UniProtKB-KW"/>
</dbReference>
<dbReference type="PROSITE" id="PS50199">
    <property type="entry name" value="ZF_RANBP2_2"/>
    <property type="match status" value="5"/>
</dbReference>
<comment type="caution">
    <text evidence="11">The sequence shown here is derived from an EMBL/GenBank/DDBJ whole genome shotgun (WGS) entry which is preliminary data.</text>
</comment>
<dbReference type="OrthoDB" id="421770at2759"/>
<feature type="domain" description="RanBP2-type" evidence="10">
    <location>
        <begin position="132"/>
        <end position="161"/>
    </location>
</feature>
<feature type="domain" description="RanBP2-type" evidence="10">
    <location>
        <begin position="62"/>
        <end position="91"/>
    </location>
</feature>
<feature type="region of interest" description="Disordered" evidence="9">
    <location>
        <begin position="259"/>
        <end position="296"/>
    </location>
</feature>
<feature type="coiled-coil region" evidence="8">
    <location>
        <begin position="699"/>
        <end position="726"/>
    </location>
</feature>
<evidence type="ECO:0000256" key="7">
    <source>
        <dbReference type="PROSITE-ProRule" id="PRU00322"/>
    </source>
</evidence>
<feature type="compositionally biased region" description="Low complexity" evidence="9">
    <location>
        <begin position="284"/>
        <end position="296"/>
    </location>
</feature>
<dbReference type="InterPro" id="IPR034870">
    <property type="entry name" value="TET_fam"/>
</dbReference>
<keyword evidence="6" id="KW-0539">Nucleus</keyword>
<keyword evidence="5" id="KW-0694">RNA-binding</keyword>
<dbReference type="GO" id="GO:0006355">
    <property type="term" value="P:regulation of DNA-templated transcription"/>
    <property type="evidence" value="ECO:0007669"/>
    <property type="project" value="InterPro"/>
</dbReference>
<evidence type="ECO:0000256" key="6">
    <source>
        <dbReference type="ARBA" id="ARBA00023242"/>
    </source>
</evidence>
<comment type="subcellular location">
    <subcellularLocation>
        <location evidence="1">Nucleus</location>
    </subcellularLocation>
</comment>
<evidence type="ECO:0000256" key="8">
    <source>
        <dbReference type="SAM" id="Coils"/>
    </source>
</evidence>
<evidence type="ECO:0000256" key="1">
    <source>
        <dbReference type="ARBA" id="ARBA00004123"/>
    </source>
</evidence>
<dbReference type="Pfam" id="PF00641">
    <property type="entry name" value="Zn_ribbon_RanBP"/>
    <property type="match status" value="5"/>
</dbReference>
<evidence type="ECO:0000256" key="3">
    <source>
        <dbReference type="ARBA" id="ARBA00022771"/>
    </source>
</evidence>
<dbReference type="InterPro" id="IPR036443">
    <property type="entry name" value="Znf_RanBP2_sf"/>
</dbReference>
<feature type="region of interest" description="Disordered" evidence="9">
    <location>
        <begin position="36"/>
        <end position="58"/>
    </location>
</feature>
<dbReference type="Gene3D" id="4.10.1060.10">
    <property type="entry name" value="Zinc finger, RanBP2-type"/>
    <property type="match status" value="5"/>
</dbReference>
<keyword evidence="8" id="KW-0175">Coiled coil</keyword>
<accession>A0A813A969</accession>
<dbReference type="GO" id="GO:0008270">
    <property type="term" value="F:zinc ion binding"/>
    <property type="evidence" value="ECO:0007669"/>
    <property type="project" value="UniProtKB-KW"/>
</dbReference>
<dbReference type="PANTHER" id="PTHR23238">
    <property type="entry name" value="RNA BINDING PROTEIN"/>
    <property type="match status" value="1"/>
</dbReference>
<dbReference type="PROSITE" id="PS01358">
    <property type="entry name" value="ZF_RANBP2_1"/>
    <property type="match status" value="5"/>
</dbReference>
<keyword evidence="2" id="KW-0479">Metal-binding</keyword>
<feature type="domain" description="RanBP2-type" evidence="10">
    <location>
        <begin position="350"/>
        <end position="379"/>
    </location>
</feature>